<dbReference type="EMBL" id="BKZW01000001">
    <property type="protein sequence ID" value="GER88544.1"/>
    <property type="molecule type" value="Genomic_DNA"/>
</dbReference>
<dbReference type="Proteomes" id="UP000326912">
    <property type="component" value="Unassembled WGS sequence"/>
</dbReference>
<sequence>MDPDKLLCMKILVRIAQISKFPCPDYPGRIVCLREICYNELIPCKIMGAHSGGSVADEKDVIAMVQEH</sequence>
<gene>
    <name evidence="1" type="ORF">KDW_27060</name>
</gene>
<reference evidence="1 2" key="1">
    <citation type="submission" date="2019-10" db="EMBL/GenBank/DDBJ databases">
        <title>Dictyobacter vulcani sp. nov., within the class Ktedonobacteria, isolated from soil of volcanic Mt. Zao.</title>
        <authorList>
            <person name="Zheng Y."/>
            <person name="Wang C.M."/>
            <person name="Sakai Y."/>
            <person name="Abe K."/>
            <person name="Yokota A."/>
            <person name="Yabe S."/>
        </authorList>
    </citation>
    <scope>NUCLEOTIDE SEQUENCE [LARGE SCALE GENOMIC DNA]</scope>
    <source>
        <strain evidence="1 2">W12</strain>
    </source>
</reference>
<evidence type="ECO:0000313" key="1">
    <source>
        <dbReference type="EMBL" id="GER88544.1"/>
    </source>
</evidence>
<evidence type="ECO:0000313" key="2">
    <source>
        <dbReference type="Proteomes" id="UP000326912"/>
    </source>
</evidence>
<comment type="caution">
    <text evidence="1">The sequence shown here is derived from an EMBL/GenBank/DDBJ whole genome shotgun (WGS) entry which is preliminary data.</text>
</comment>
<keyword evidence="2" id="KW-1185">Reference proteome</keyword>
<name>A0A5J4KGG6_9CHLR</name>
<accession>A0A5J4KGG6</accession>
<organism evidence="1 2">
    <name type="scientific">Dictyobacter vulcani</name>
    <dbReference type="NCBI Taxonomy" id="2607529"/>
    <lineage>
        <taxon>Bacteria</taxon>
        <taxon>Bacillati</taxon>
        <taxon>Chloroflexota</taxon>
        <taxon>Ktedonobacteria</taxon>
        <taxon>Ktedonobacterales</taxon>
        <taxon>Dictyobacteraceae</taxon>
        <taxon>Dictyobacter</taxon>
    </lineage>
</organism>
<protein>
    <submittedName>
        <fullName evidence="1">Uncharacterized protein</fullName>
    </submittedName>
</protein>
<proteinExistence type="predicted"/>
<dbReference type="AlphaFoldDB" id="A0A5J4KGG6"/>